<dbReference type="SUPFAM" id="SSF54695">
    <property type="entry name" value="POZ domain"/>
    <property type="match status" value="1"/>
</dbReference>
<accession>A0AAD4NIW4</accession>
<organism evidence="1 2">
    <name type="scientific">Ditylenchus destructor</name>
    <dbReference type="NCBI Taxonomy" id="166010"/>
    <lineage>
        <taxon>Eukaryota</taxon>
        <taxon>Metazoa</taxon>
        <taxon>Ecdysozoa</taxon>
        <taxon>Nematoda</taxon>
        <taxon>Chromadorea</taxon>
        <taxon>Rhabditida</taxon>
        <taxon>Tylenchina</taxon>
        <taxon>Tylenchomorpha</taxon>
        <taxon>Sphaerularioidea</taxon>
        <taxon>Anguinidae</taxon>
        <taxon>Anguininae</taxon>
        <taxon>Ditylenchus</taxon>
    </lineage>
</organism>
<reference evidence="1" key="1">
    <citation type="submission" date="2022-01" db="EMBL/GenBank/DDBJ databases">
        <title>Genome Sequence Resource for Two Populations of Ditylenchus destructor, the Migratory Endoparasitic Phytonematode.</title>
        <authorList>
            <person name="Zhang H."/>
            <person name="Lin R."/>
            <person name="Xie B."/>
        </authorList>
    </citation>
    <scope>NUCLEOTIDE SEQUENCE</scope>
    <source>
        <strain evidence="1">BazhouSP</strain>
    </source>
</reference>
<keyword evidence="2" id="KW-1185">Reference proteome</keyword>
<dbReference type="EMBL" id="JAKKPZ010000001">
    <property type="protein sequence ID" value="KAI1728354.1"/>
    <property type="molecule type" value="Genomic_DNA"/>
</dbReference>
<protein>
    <submittedName>
        <fullName evidence="1">Uncharacterized protein</fullName>
    </submittedName>
</protein>
<evidence type="ECO:0000313" key="2">
    <source>
        <dbReference type="Proteomes" id="UP001201812"/>
    </source>
</evidence>
<comment type="caution">
    <text evidence="1">The sequence shown here is derived from an EMBL/GenBank/DDBJ whole genome shotgun (WGS) entry which is preliminary data.</text>
</comment>
<evidence type="ECO:0000313" key="1">
    <source>
        <dbReference type="EMBL" id="KAI1728354.1"/>
    </source>
</evidence>
<dbReference type="InterPro" id="IPR011333">
    <property type="entry name" value="SKP1/BTB/POZ_sf"/>
</dbReference>
<sequence length="117" mass="13616">MPHSVDGQDKVVRLRISGGLTIDTFEHVLRKDPDSLLAELAKQQLLIDCAHRDGRLLRLLIDGLRKYIGETSESTFIPPEGFEEWRQLIAEARYWRLHRLEEAIQRASQRANTVFHR</sequence>
<proteinExistence type="predicted"/>
<dbReference type="AlphaFoldDB" id="A0AAD4NIW4"/>
<dbReference type="Gene3D" id="3.30.710.10">
    <property type="entry name" value="Potassium Channel Kv1.1, Chain A"/>
    <property type="match status" value="1"/>
</dbReference>
<gene>
    <name evidence="1" type="ORF">DdX_00527</name>
</gene>
<name>A0AAD4NIW4_9BILA</name>
<dbReference type="Proteomes" id="UP001201812">
    <property type="component" value="Unassembled WGS sequence"/>
</dbReference>